<dbReference type="EMBL" id="CAJNOL010003382">
    <property type="protein sequence ID" value="CAF1560465.1"/>
    <property type="molecule type" value="Genomic_DNA"/>
</dbReference>
<sequence>MLEFLHLSHQFEGSTSENEDSHLSHHR</sequence>
<evidence type="ECO:0000313" key="3">
    <source>
        <dbReference type="EMBL" id="CAF1560465.1"/>
    </source>
</evidence>
<feature type="non-terminal residue" evidence="3">
    <location>
        <position position="1"/>
    </location>
</feature>
<reference evidence="3" key="1">
    <citation type="submission" date="2021-02" db="EMBL/GenBank/DDBJ databases">
        <authorList>
            <person name="Nowell W R."/>
        </authorList>
    </citation>
    <scope>NUCLEOTIDE SEQUENCE</scope>
</reference>
<evidence type="ECO:0000313" key="2">
    <source>
        <dbReference type="EMBL" id="CAF1281925.1"/>
    </source>
</evidence>
<gene>
    <name evidence="3" type="ORF">JXQ802_LOCUS44315</name>
    <name evidence="2" type="ORF">PYM288_LOCUS28927</name>
</gene>
<dbReference type="EMBL" id="CAJNOH010002238">
    <property type="protein sequence ID" value="CAF1281925.1"/>
    <property type="molecule type" value="Genomic_DNA"/>
</dbReference>
<organism evidence="3 4">
    <name type="scientific">Rotaria sordida</name>
    <dbReference type="NCBI Taxonomy" id="392033"/>
    <lineage>
        <taxon>Eukaryota</taxon>
        <taxon>Metazoa</taxon>
        <taxon>Spiralia</taxon>
        <taxon>Gnathifera</taxon>
        <taxon>Rotifera</taxon>
        <taxon>Eurotatoria</taxon>
        <taxon>Bdelloidea</taxon>
        <taxon>Philodinida</taxon>
        <taxon>Philodinidae</taxon>
        <taxon>Rotaria</taxon>
    </lineage>
</organism>
<evidence type="ECO:0000313" key="4">
    <source>
        <dbReference type="Proteomes" id="UP000663870"/>
    </source>
</evidence>
<proteinExistence type="predicted"/>
<name>A0A815XQF9_9BILA</name>
<evidence type="ECO:0000256" key="1">
    <source>
        <dbReference type="SAM" id="MobiDB-lite"/>
    </source>
</evidence>
<dbReference type="AlphaFoldDB" id="A0A815XQF9"/>
<protein>
    <submittedName>
        <fullName evidence="3">Uncharacterized protein</fullName>
    </submittedName>
</protein>
<dbReference type="Proteomes" id="UP000663854">
    <property type="component" value="Unassembled WGS sequence"/>
</dbReference>
<feature type="region of interest" description="Disordered" evidence="1">
    <location>
        <begin position="1"/>
        <end position="27"/>
    </location>
</feature>
<keyword evidence="4" id="KW-1185">Reference proteome</keyword>
<comment type="caution">
    <text evidence="3">The sequence shown here is derived from an EMBL/GenBank/DDBJ whole genome shotgun (WGS) entry which is preliminary data.</text>
</comment>
<accession>A0A815XQF9</accession>
<dbReference type="Proteomes" id="UP000663870">
    <property type="component" value="Unassembled WGS sequence"/>
</dbReference>